<dbReference type="Proteomes" id="UP000019484">
    <property type="component" value="Unassembled WGS sequence"/>
</dbReference>
<dbReference type="PANTHER" id="PTHR47706:SF7">
    <property type="entry name" value="CIPA-LIKE, PUTATIVE (AFU_ORTHOLOGUE AFUA_1G01630)-RELATED"/>
    <property type="match status" value="1"/>
</dbReference>
<keyword evidence="1" id="KW-0521">NADP</keyword>
<evidence type="ECO:0000256" key="2">
    <source>
        <dbReference type="ARBA" id="ARBA00023002"/>
    </source>
</evidence>
<dbReference type="Gene3D" id="3.40.50.720">
    <property type="entry name" value="NAD(P)-binding Rossmann-like Domain"/>
    <property type="match status" value="1"/>
</dbReference>
<sequence>MSQQYAKDQPQGFKNYVENIAIVGAGGRVGAFVAHELLKTKKHKVTALSRPESTSKLPADILVKHISYDDPSSLVDALRGQDALIITMSVMAPPDQEAKLIQAAADAGVPWVMPNEWGLDPSMKDLAKESLIGEPREKARNLITSLGKSSFISLVVGFWYEFSLGGLKYRYGFDIPGREVTFYDDGNTKINTSTWQQCGRAAAAVFSLKVLPEDEADKAPTLSQFKNGFVYVSSFLVSQRDMFASVLRVTGTSEKDWTIKYQDVEERYKEGVEEMKAGDVFKGFTKLLYARDFYPDGCGNYEARKGLHNDLLGLPKEDLDECTKVAVVIAENGEEAGRL</sequence>
<accession>W9YFF7</accession>
<dbReference type="GeneID" id="19159786"/>
<feature type="domain" description="NmrA-like" evidence="3">
    <location>
        <begin position="19"/>
        <end position="152"/>
    </location>
</feature>
<evidence type="ECO:0000313" key="5">
    <source>
        <dbReference type="Proteomes" id="UP000019484"/>
    </source>
</evidence>
<organism evidence="4 5">
    <name type="scientific">Capronia coronata CBS 617.96</name>
    <dbReference type="NCBI Taxonomy" id="1182541"/>
    <lineage>
        <taxon>Eukaryota</taxon>
        <taxon>Fungi</taxon>
        <taxon>Dikarya</taxon>
        <taxon>Ascomycota</taxon>
        <taxon>Pezizomycotina</taxon>
        <taxon>Eurotiomycetes</taxon>
        <taxon>Chaetothyriomycetidae</taxon>
        <taxon>Chaetothyriales</taxon>
        <taxon>Herpotrichiellaceae</taxon>
        <taxon>Capronia</taxon>
    </lineage>
</organism>
<proteinExistence type="predicted"/>
<gene>
    <name evidence="4" type="ORF">A1O1_04908</name>
</gene>
<dbReference type="STRING" id="1182541.W9YFF7"/>
<evidence type="ECO:0000259" key="3">
    <source>
        <dbReference type="Pfam" id="PF05368"/>
    </source>
</evidence>
<dbReference type="GO" id="GO:0016491">
    <property type="term" value="F:oxidoreductase activity"/>
    <property type="evidence" value="ECO:0007669"/>
    <property type="project" value="UniProtKB-KW"/>
</dbReference>
<protein>
    <recommendedName>
        <fullName evidence="3">NmrA-like domain-containing protein</fullName>
    </recommendedName>
</protein>
<dbReference type="EMBL" id="AMWN01000004">
    <property type="protein sequence ID" value="EXJ87981.1"/>
    <property type="molecule type" value="Genomic_DNA"/>
</dbReference>
<dbReference type="AlphaFoldDB" id="W9YFF7"/>
<dbReference type="InterPro" id="IPR051609">
    <property type="entry name" value="NmrA/Isoflavone_reductase-like"/>
</dbReference>
<name>W9YFF7_9EURO</name>
<dbReference type="InterPro" id="IPR008030">
    <property type="entry name" value="NmrA-like"/>
</dbReference>
<dbReference type="HOGENOM" id="CLU_044876_1_1_1"/>
<dbReference type="OrthoDB" id="9974981at2759"/>
<evidence type="ECO:0000256" key="1">
    <source>
        <dbReference type="ARBA" id="ARBA00022857"/>
    </source>
</evidence>
<dbReference type="Pfam" id="PF05368">
    <property type="entry name" value="NmrA"/>
    <property type="match status" value="1"/>
</dbReference>
<reference evidence="4 5" key="1">
    <citation type="submission" date="2013-03" db="EMBL/GenBank/DDBJ databases">
        <title>The Genome Sequence of Capronia coronata CBS 617.96.</title>
        <authorList>
            <consortium name="The Broad Institute Genomics Platform"/>
            <person name="Cuomo C."/>
            <person name="de Hoog S."/>
            <person name="Gorbushina A."/>
            <person name="Walker B."/>
            <person name="Young S.K."/>
            <person name="Zeng Q."/>
            <person name="Gargeya S."/>
            <person name="Fitzgerald M."/>
            <person name="Haas B."/>
            <person name="Abouelleil A."/>
            <person name="Allen A.W."/>
            <person name="Alvarado L."/>
            <person name="Arachchi H.M."/>
            <person name="Berlin A.M."/>
            <person name="Chapman S.B."/>
            <person name="Gainer-Dewar J."/>
            <person name="Goldberg J."/>
            <person name="Griggs A."/>
            <person name="Gujja S."/>
            <person name="Hansen M."/>
            <person name="Howarth C."/>
            <person name="Imamovic A."/>
            <person name="Ireland A."/>
            <person name="Larimer J."/>
            <person name="McCowan C."/>
            <person name="Murphy C."/>
            <person name="Pearson M."/>
            <person name="Poon T.W."/>
            <person name="Priest M."/>
            <person name="Roberts A."/>
            <person name="Saif S."/>
            <person name="Shea T."/>
            <person name="Sisk P."/>
            <person name="Sykes S."/>
            <person name="Wortman J."/>
            <person name="Nusbaum C."/>
            <person name="Birren B."/>
        </authorList>
    </citation>
    <scope>NUCLEOTIDE SEQUENCE [LARGE SCALE GENOMIC DNA]</scope>
    <source>
        <strain evidence="4 5">CBS 617.96</strain>
    </source>
</reference>
<keyword evidence="5" id="KW-1185">Reference proteome</keyword>
<dbReference type="eggNOG" id="ENOG502QTQ8">
    <property type="taxonomic scope" value="Eukaryota"/>
</dbReference>
<evidence type="ECO:0000313" key="4">
    <source>
        <dbReference type="EMBL" id="EXJ87981.1"/>
    </source>
</evidence>
<dbReference type="Gene3D" id="3.90.25.10">
    <property type="entry name" value="UDP-galactose 4-epimerase, domain 1"/>
    <property type="match status" value="1"/>
</dbReference>
<keyword evidence="2" id="KW-0560">Oxidoreductase</keyword>
<comment type="caution">
    <text evidence="4">The sequence shown here is derived from an EMBL/GenBank/DDBJ whole genome shotgun (WGS) entry which is preliminary data.</text>
</comment>
<dbReference type="InterPro" id="IPR036291">
    <property type="entry name" value="NAD(P)-bd_dom_sf"/>
</dbReference>
<dbReference type="InterPro" id="IPR045312">
    <property type="entry name" value="PCBER-like"/>
</dbReference>
<dbReference type="PANTHER" id="PTHR47706">
    <property type="entry name" value="NMRA-LIKE FAMILY PROTEIN"/>
    <property type="match status" value="1"/>
</dbReference>
<dbReference type="RefSeq" id="XP_007723987.1">
    <property type="nucleotide sequence ID" value="XM_007725797.1"/>
</dbReference>
<dbReference type="CDD" id="cd05259">
    <property type="entry name" value="PCBER_SDR_a"/>
    <property type="match status" value="1"/>
</dbReference>
<dbReference type="SUPFAM" id="SSF51735">
    <property type="entry name" value="NAD(P)-binding Rossmann-fold domains"/>
    <property type="match status" value="1"/>
</dbReference>